<dbReference type="PANTHER" id="PTHR30154:SF34">
    <property type="entry name" value="TRANSCRIPTIONAL REGULATOR AZLB"/>
    <property type="match status" value="1"/>
</dbReference>
<sequence>MDSIDRMILRELQSEGRLPNAELADRVGLTPSPCLRRVRQLEADGVIRRYAAVVDPARIGRSFEVFVCVELQKEDRATITAFEDRVRELRDVVEAYRLFGGQDYLLRIAVADISAYEHCYTNELATLPGVARLTSHLAMKAVVAERPRPVDG</sequence>
<dbReference type="SUPFAM" id="SSF54909">
    <property type="entry name" value="Dimeric alpha+beta barrel"/>
    <property type="match status" value="1"/>
</dbReference>
<dbReference type="EMBL" id="NHZO01000168">
    <property type="protein sequence ID" value="PHQ48080.1"/>
    <property type="molecule type" value="Genomic_DNA"/>
</dbReference>
<dbReference type="InterPro" id="IPR019888">
    <property type="entry name" value="Tscrpt_reg_AsnC-like"/>
</dbReference>
<keyword evidence="2" id="KW-0238">DNA-binding</keyword>
<dbReference type="GO" id="GO:0043565">
    <property type="term" value="F:sequence-specific DNA binding"/>
    <property type="evidence" value="ECO:0007669"/>
    <property type="project" value="InterPro"/>
</dbReference>
<reference evidence="5 6" key="1">
    <citation type="journal article" date="2017" name="Biochemistry">
        <title>Identification of the Biosynthetic Pathway for the Antibiotic Bicyclomycin.</title>
        <authorList>
            <person name="Patteson J."/>
            <person name="Cai W."/>
            <person name="Johnson R.A."/>
            <person name="Santa Maria K."/>
            <person name="Li B."/>
        </authorList>
    </citation>
    <scope>NUCLEOTIDE SEQUENCE [LARGE SCALE GENOMIC DNA]</scope>
    <source>
        <strain evidence="5 6">ATCC 21532</strain>
    </source>
</reference>
<keyword evidence="1" id="KW-0805">Transcription regulation</keyword>
<evidence type="ECO:0000256" key="1">
    <source>
        <dbReference type="ARBA" id="ARBA00023015"/>
    </source>
</evidence>
<evidence type="ECO:0000313" key="5">
    <source>
        <dbReference type="EMBL" id="PHQ48080.1"/>
    </source>
</evidence>
<dbReference type="Gene3D" id="1.10.10.10">
    <property type="entry name" value="Winged helix-like DNA-binding domain superfamily/Winged helix DNA-binding domain"/>
    <property type="match status" value="1"/>
</dbReference>
<dbReference type="PANTHER" id="PTHR30154">
    <property type="entry name" value="LEUCINE-RESPONSIVE REGULATORY PROTEIN"/>
    <property type="match status" value="1"/>
</dbReference>
<dbReference type="AlphaFoldDB" id="A0A2G1XA29"/>
<dbReference type="Pfam" id="PF13412">
    <property type="entry name" value="HTH_24"/>
    <property type="match status" value="1"/>
</dbReference>
<evidence type="ECO:0000259" key="4">
    <source>
        <dbReference type="PROSITE" id="PS50956"/>
    </source>
</evidence>
<dbReference type="Gene3D" id="3.30.70.920">
    <property type="match status" value="1"/>
</dbReference>
<comment type="caution">
    <text evidence="5">The sequence shown here is derived from an EMBL/GenBank/DDBJ whole genome shotgun (WGS) entry which is preliminary data.</text>
</comment>
<dbReference type="PRINTS" id="PR00033">
    <property type="entry name" value="HTHASNC"/>
</dbReference>
<dbReference type="GO" id="GO:0005829">
    <property type="term" value="C:cytosol"/>
    <property type="evidence" value="ECO:0007669"/>
    <property type="project" value="TreeGrafter"/>
</dbReference>
<feature type="domain" description="HTH asnC-type" evidence="4">
    <location>
        <begin position="1"/>
        <end position="62"/>
    </location>
</feature>
<protein>
    <submittedName>
        <fullName evidence="5">ArsR family transcriptional regulator</fullName>
    </submittedName>
</protein>
<organism evidence="5 6">
    <name type="scientific">Streptomyces cinnamoneus</name>
    <name type="common">Streptoverticillium cinnamoneum</name>
    <dbReference type="NCBI Taxonomy" id="53446"/>
    <lineage>
        <taxon>Bacteria</taxon>
        <taxon>Bacillati</taxon>
        <taxon>Actinomycetota</taxon>
        <taxon>Actinomycetes</taxon>
        <taxon>Kitasatosporales</taxon>
        <taxon>Streptomycetaceae</taxon>
        <taxon>Streptomyces</taxon>
        <taxon>Streptomyces cinnamoneus group</taxon>
    </lineage>
</organism>
<evidence type="ECO:0000313" key="6">
    <source>
        <dbReference type="Proteomes" id="UP000222531"/>
    </source>
</evidence>
<dbReference type="InterPro" id="IPR000485">
    <property type="entry name" value="AsnC-type_HTH_dom"/>
</dbReference>
<dbReference type="InterPro" id="IPR011008">
    <property type="entry name" value="Dimeric_a/b-barrel"/>
</dbReference>
<gene>
    <name evidence="5" type="ORF">BLA24_32060</name>
</gene>
<keyword evidence="3" id="KW-0804">Transcription</keyword>
<dbReference type="GO" id="GO:0043200">
    <property type="term" value="P:response to amino acid"/>
    <property type="evidence" value="ECO:0007669"/>
    <property type="project" value="TreeGrafter"/>
</dbReference>
<accession>A0A2G1XA29</accession>
<dbReference type="InterPro" id="IPR036390">
    <property type="entry name" value="WH_DNA-bd_sf"/>
</dbReference>
<dbReference type="CDD" id="cd00090">
    <property type="entry name" value="HTH_ARSR"/>
    <property type="match status" value="1"/>
</dbReference>
<dbReference type="RefSeq" id="WP_099202600.1">
    <property type="nucleotide sequence ID" value="NZ_JBIRXA010000019.1"/>
</dbReference>
<evidence type="ECO:0000256" key="2">
    <source>
        <dbReference type="ARBA" id="ARBA00023125"/>
    </source>
</evidence>
<dbReference type="Proteomes" id="UP000222531">
    <property type="component" value="Unassembled WGS sequence"/>
</dbReference>
<dbReference type="PROSITE" id="PS50956">
    <property type="entry name" value="HTH_ASNC_2"/>
    <property type="match status" value="1"/>
</dbReference>
<keyword evidence="6" id="KW-1185">Reference proteome</keyword>
<dbReference type="InterPro" id="IPR019885">
    <property type="entry name" value="Tscrpt_reg_HTH_AsnC-type_CS"/>
</dbReference>
<dbReference type="Pfam" id="PF01037">
    <property type="entry name" value="AsnC_trans_reg"/>
    <property type="match status" value="1"/>
</dbReference>
<dbReference type="InterPro" id="IPR011991">
    <property type="entry name" value="ArsR-like_HTH"/>
</dbReference>
<proteinExistence type="predicted"/>
<dbReference type="PROSITE" id="PS00519">
    <property type="entry name" value="HTH_ASNC_1"/>
    <property type="match status" value="1"/>
</dbReference>
<dbReference type="InterPro" id="IPR019887">
    <property type="entry name" value="Tscrpt_reg_AsnC/Lrp_C"/>
</dbReference>
<dbReference type="SMART" id="SM00344">
    <property type="entry name" value="HTH_ASNC"/>
    <property type="match status" value="1"/>
</dbReference>
<dbReference type="SUPFAM" id="SSF46785">
    <property type="entry name" value="Winged helix' DNA-binding domain"/>
    <property type="match status" value="1"/>
</dbReference>
<dbReference type="OrthoDB" id="166264at2"/>
<dbReference type="InterPro" id="IPR036388">
    <property type="entry name" value="WH-like_DNA-bd_sf"/>
</dbReference>
<name>A0A2G1XA29_STRCJ</name>
<evidence type="ECO:0000256" key="3">
    <source>
        <dbReference type="ARBA" id="ARBA00023163"/>
    </source>
</evidence>